<protein>
    <submittedName>
        <fullName evidence="2">Uncharacterized protein</fullName>
    </submittedName>
</protein>
<proteinExistence type="predicted"/>
<organism evidence="2 3">
    <name type="scientific">Mucilaginibacter gossypiicola</name>
    <dbReference type="NCBI Taxonomy" id="551995"/>
    <lineage>
        <taxon>Bacteria</taxon>
        <taxon>Pseudomonadati</taxon>
        <taxon>Bacteroidota</taxon>
        <taxon>Sphingobacteriia</taxon>
        <taxon>Sphingobacteriales</taxon>
        <taxon>Sphingobacteriaceae</taxon>
        <taxon>Mucilaginibacter</taxon>
    </lineage>
</organism>
<keyword evidence="1" id="KW-0812">Transmembrane</keyword>
<gene>
    <name evidence="2" type="ORF">SAMN05192574_10728</name>
</gene>
<dbReference type="AlphaFoldDB" id="A0A1H8NNM0"/>
<dbReference type="EMBL" id="FOCL01000007">
    <property type="protein sequence ID" value="SEO31205.1"/>
    <property type="molecule type" value="Genomic_DNA"/>
</dbReference>
<feature type="transmembrane region" description="Helical" evidence="1">
    <location>
        <begin position="49"/>
        <end position="70"/>
    </location>
</feature>
<dbReference type="Proteomes" id="UP000198942">
    <property type="component" value="Unassembled WGS sequence"/>
</dbReference>
<name>A0A1H8NNM0_9SPHI</name>
<feature type="transmembrane region" description="Helical" evidence="1">
    <location>
        <begin position="15"/>
        <end position="37"/>
    </location>
</feature>
<evidence type="ECO:0000313" key="2">
    <source>
        <dbReference type="EMBL" id="SEO31205.1"/>
    </source>
</evidence>
<dbReference type="OrthoDB" id="786583at2"/>
<reference evidence="3" key="1">
    <citation type="submission" date="2016-10" db="EMBL/GenBank/DDBJ databases">
        <authorList>
            <person name="Varghese N."/>
            <person name="Submissions S."/>
        </authorList>
    </citation>
    <scope>NUCLEOTIDE SEQUENCE [LARGE SCALE GENOMIC DNA]</scope>
    <source>
        <strain evidence="3">Gh-48</strain>
    </source>
</reference>
<dbReference type="STRING" id="551995.SAMN05192574_10728"/>
<accession>A0A1H8NNM0</accession>
<keyword evidence="1" id="KW-0472">Membrane</keyword>
<keyword evidence="1" id="KW-1133">Transmembrane helix</keyword>
<evidence type="ECO:0000313" key="3">
    <source>
        <dbReference type="Proteomes" id="UP000198942"/>
    </source>
</evidence>
<dbReference type="RefSeq" id="WP_091213910.1">
    <property type="nucleotide sequence ID" value="NZ_FOCL01000007.1"/>
</dbReference>
<sequence>MQPRDHSFWPFTPKVSIITAVVVLLVLLLITGVLRTYTGWPADSSNNTVLIGIFILSLLPIVLAILNVIIERGGSIGYGDLKIDFSKIQQLSNSGFTVPANIGVRGEYVADSGTSNILETLRAATSSGVAVIDLEDGHAWWETRLLVLLAGADRLKKPDKIVFTATDETREQVYIGWARPGDLLEQLLKEDPRYLKSFYASRAAAAQWALLGPLELVPPFSYYTIPPPPPWMQGALALNHNWMAFSTATGLPNELLSEQLLQHELGETIENKGDARHISIVHLDEIFKPVLIKKQIDKNWTNEEQTKTLFSNEEPFIVITESGKYSAIVSTQSLYNEVLKGITDSKR</sequence>
<keyword evidence="3" id="KW-1185">Reference proteome</keyword>
<evidence type="ECO:0000256" key="1">
    <source>
        <dbReference type="SAM" id="Phobius"/>
    </source>
</evidence>